<feature type="non-terminal residue" evidence="4">
    <location>
        <position position="111"/>
    </location>
</feature>
<dbReference type="EMBL" id="BARS01005959">
    <property type="protein sequence ID" value="GAF81271.1"/>
    <property type="molecule type" value="Genomic_DNA"/>
</dbReference>
<dbReference type="AlphaFoldDB" id="X0T1N3"/>
<protein>
    <recommendedName>
        <fullName evidence="3">DNA helicase DnaB-like N-terminal domain-containing protein</fullName>
    </recommendedName>
</protein>
<comment type="caution">
    <text evidence="4">The sequence shown here is derived from an EMBL/GenBank/DDBJ whole genome shotgun (WGS) entry which is preliminary data.</text>
</comment>
<dbReference type="SUPFAM" id="SSF48024">
    <property type="entry name" value="N-terminal domain of DnaB helicase"/>
    <property type="match status" value="1"/>
</dbReference>
<accession>X0T1N3</accession>
<dbReference type="InterPro" id="IPR036185">
    <property type="entry name" value="DNA_heli_DnaB-like_N_sf"/>
</dbReference>
<dbReference type="Pfam" id="PF00772">
    <property type="entry name" value="DnaB"/>
    <property type="match status" value="1"/>
</dbReference>
<proteinExistence type="predicted"/>
<dbReference type="GO" id="GO:0003677">
    <property type="term" value="F:DNA binding"/>
    <property type="evidence" value="ECO:0007669"/>
    <property type="project" value="UniProtKB-KW"/>
</dbReference>
<name>X0T1N3_9ZZZZ</name>
<evidence type="ECO:0000256" key="2">
    <source>
        <dbReference type="ARBA" id="ARBA00023125"/>
    </source>
</evidence>
<sequence>MSDRTEQSERIPPQDLMAEQATLGGMMVEPGALERVLATGLQAAEFYQQAHMRIFDAITHLVAKGQPVDLLTVDRRLRDEGCVDAVGGPAYLSSLLKVGPTTAHIVRYAQI</sequence>
<feature type="domain" description="DNA helicase DnaB-like N-terminal" evidence="3">
    <location>
        <begin position="12"/>
        <end position="111"/>
    </location>
</feature>
<dbReference type="GO" id="GO:0003678">
    <property type="term" value="F:DNA helicase activity"/>
    <property type="evidence" value="ECO:0007669"/>
    <property type="project" value="InterPro"/>
</dbReference>
<reference evidence="4" key="1">
    <citation type="journal article" date="2014" name="Front. Microbiol.">
        <title>High frequency of phylogenetically diverse reductive dehalogenase-homologous genes in deep subseafloor sedimentary metagenomes.</title>
        <authorList>
            <person name="Kawai M."/>
            <person name="Futagami T."/>
            <person name="Toyoda A."/>
            <person name="Takaki Y."/>
            <person name="Nishi S."/>
            <person name="Hori S."/>
            <person name="Arai W."/>
            <person name="Tsubouchi T."/>
            <person name="Morono Y."/>
            <person name="Uchiyama I."/>
            <person name="Ito T."/>
            <person name="Fujiyama A."/>
            <person name="Inagaki F."/>
            <person name="Takami H."/>
        </authorList>
    </citation>
    <scope>NUCLEOTIDE SEQUENCE</scope>
    <source>
        <strain evidence="4">Expedition CK06-06</strain>
    </source>
</reference>
<dbReference type="GO" id="GO:0005829">
    <property type="term" value="C:cytosol"/>
    <property type="evidence" value="ECO:0007669"/>
    <property type="project" value="TreeGrafter"/>
</dbReference>
<dbReference type="GO" id="GO:0005524">
    <property type="term" value="F:ATP binding"/>
    <property type="evidence" value="ECO:0007669"/>
    <property type="project" value="InterPro"/>
</dbReference>
<dbReference type="Gene3D" id="1.10.860.10">
    <property type="entry name" value="DNAb Helicase, Chain A"/>
    <property type="match status" value="1"/>
</dbReference>
<organism evidence="4">
    <name type="scientific">marine sediment metagenome</name>
    <dbReference type="NCBI Taxonomy" id="412755"/>
    <lineage>
        <taxon>unclassified sequences</taxon>
        <taxon>metagenomes</taxon>
        <taxon>ecological metagenomes</taxon>
    </lineage>
</organism>
<gene>
    <name evidence="4" type="ORF">S01H1_11681</name>
</gene>
<keyword evidence="1" id="KW-0235">DNA replication</keyword>
<dbReference type="InterPro" id="IPR007693">
    <property type="entry name" value="DNA_helicase_DnaB-like_N"/>
</dbReference>
<evidence type="ECO:0000259" key="3">
    <source>
        <dbReference type="Pfam" id="PF00772"/>
    </source>
</evidence>
<evidence type="ECO:0000313" key="4">
    <source>
        <dbReference type="EMBL" id="GAF81271.1"/>
    </source>
</evidence>
<keyword evidence="2" id="KW-0238">DNA-binding</keyword>
<evidence type="ECO:0000256" key="1">
    <source>
        <dbReference type="ARBA" id="ARBA00022705"/>
    </source>
</evidence>
<dbReference type="PANTHER" id="PTHR30153:SF2">
    <property type="entry name" value="REPLICATIVE DNA HELICASE"/>
    <property type="match status" value="1"/>
</dbReference>
<dbReference type="GO" id="GO:0006260">
    <property type="term" value="P:DNA replication"/>
    <property type="evidence" value="ECO:0007669"/>
    <property type="project" value="UniProtKB-KW"/>
</dbReference>
<dbReference type="InterPro" id="IPR016136">
    <property type="entry name" value="DNA_helicase_N/primase_C"/>
</dbReference>
<dbReference type="PANTHER" id="PTHR30153">
    <property type="entry name" value="REPLICATIVE DNA HELICASE DNAB"/>
    <property type="match status" value="1"/>
</dbReference>